<accession>A0ABV7Q3G2</accession>
<evidence type="ECO:0000313" key="2">
    <source>
        <dbReference type="EMBL" id="MFC3495369.1"/>
    </source>
</evidence>
<feature type="transmembrane region" description="Helical" evidence="1">
    <location>
        <begin position="7"/>
        <end position="34"/>
    </location>
</feature>
<dbReference type="EMBL" id="JBHRWO010000021">
    <property type="protein sequence ID" value="MFC3495369.1"/>
    <property type="molecule type" value="Genomic_DNA"/>
</dbReference>
<comment type="caution">
    <text evidence="2">The sequence shown here is derived from an EMBL/GenBank/DDBJ whole genome shotgun (WGS) entry which is preliminary data.</text>
</comment>
<sequence>MRVFYRILAYVIAAEVAIQAAFMAYAIAGLGIWIEDGGILDKAVIESDEAPFDEVIGFAVHGINGMMIIPALALILLIVSFFAKVKGGVASAIGILVLVALQIFLGLWGHQAAIFGLLHGLVAFAVYGAAFMAGYRATKPAPNPEPVAGNAPQ</sequence>
<organism evidence="2 3">
    <name type="scientific">Glycomyces rhizosphaerae</name>
    <dbReference type="NCBI Taxonomy" id="2054422"/>
    <lineage>
        <taxon>Bacteria</taxon>
        <taxon>Bacillati</taxon>
        <taxon>Actinomycetota</taxon>
        <taxon>Actinomycetes</taxon>
        <taxon>Glycomycetales</taxon>
        <taxon>Glycomycetaceae</taxon>
        <taxon>Glycomyces</taxon>
    </lineage>
</organism>
<evidence type="ECO:0008006" key="4">
    <source>
        <dbReference type="Google" id="ProtNLM"/>
    </source>
</evidence>
<keyword evidence="1" id="KW-1133">Transmembrane helix</keyword>
<dbReference type="Proteomes" id="UP001595712">
    <property type="component" value="Unassembled WGS sequence"/>
</dbReference>
<protein>
    <recommendedName>
        <fullName evidence="4">DUF4383 domain-containing protein</fullName>
    </recommendedName>
</protein>
<evidence type="ECO:0000313" key="3">
    <source>
        <dbReference type="Proteomes" id="UP001595712"/>
    </source>
</evidence>
<keyword evidence="1" id="KW-0472">Membrane</keyword>
<dbReference type="RefSeq" id="WP_387979952.1">
    <property type="nucleotide sequence ID" value="NZ_JBHRWO010000021.1"/>
</dbReference>
<keyword evidence="3" id="KW-1185">Reference proteome</keyword>
<feature type="transmembrane region" description="Helical" evidence="1">
    <location>
        <begin position="114"/>
        <end position="135"/>
    </location>
</feature>
<reference evidence="3" key="1">
    <citation type="journal article" date="2019" name="Int. J. Syst. Evol. Microbiol.">
        <title>The Global Catalogue of Microorganisms (GCM) 10K type strain sequencing project: providing services to taxonomists for standard genome sequencing and annotation.</title>
        <authorList>
            <consortium name="The Broad Institute Genomics Platform"/>
            <consortium name="The Broad Institute Genome Sequencing Center for Infectious Disease"/>
            <person name="Wu L."/>
            <person name="Ma J."/>
        </authorList>
    </citation>
    <scope>NUCLEOTIDE SEQUENCE [LARGE SCALE GENOMIC DNA]</scope>
    <source>
        <strain evidence="3">CGMCC 4.7396</strain>
    </source>
</reference>
<feature type="transmembrane region" description="Helical" evidence="1">
    <location>
        <begin position="58"/>
        <end position="82"/>
    </location>
</feature>
<keyword evidence="1" id="KW-0812">Transmembrane</keyword>
<gene>
    <name evidence="2" type="ORF">ACFO8M_23040</name>
</gene>
<evidence type="ECO:0000256" key="1">
    <source>
        <dbReference type="SAM" id="Phobius"/>
    </source>
</evidence>
<proteinExistence type="predicted"/>
<feature type="transmembrane region" description="Helical" evidence="1">
    <location>
        <begin position="89"/>
        <end position="108"/>
    </location>
</feature>
<name>A0ABV7Q3G2_9ACTN</name>